<sequence length="239" mass="26938">MNLKNYLKLEILREIKNIYLYLALGLSLVSGAGIIYSIHNLNGPFNDTHVSGLYASISVIAMSLFSVKVMCIDFHYNVSQLILTTKINRIKFLFTKFLVSLLIGLAFSLGCIILLKVNSVLNNFKFNLIDCINVICHYLLFMAFYSLLVLVLIFLTKNIATLYVIIFILNMIIPGILQKITTLSKVPDFIKTIVKESPFLTLPENLPDLSLSSNNVVVIVISIIILFLISYIILPKKDL</sequence>
<feature type="transmembrane region" description="Helical" evidence="1">
    <location>
        <begin position="135"/>
        <end position="155"/>
    </location>
</feature>
<gene>
    <name evidence="2" type="ORF">C273_11421</name>
</gene>
<feature type="transmembrane region" description="Helical" evidence="1">
    <location>
        <begin position="93"/>
        <end position="115"/>
    </location>
</feature>
<dbReference type="eggNOG" id="ENOG50337MV">
    <property type="taxonomic scope" value="Bacteria"/>
</dbReference>
<feature type="transmembrane region" description="Helical" evidence="1">
    <location>
        <begin position="162"/>
        <end position="180"/>
    </location>
</feature>
<name>K9AGU0_9STAP</name>
<keyword evidence="1" id="KW-0472">Membrane</keyword>
<evidence type="ECO:0000313" key="2">
    <source>
        <dbReference type="EMBL" id="EKU45306.1"/>
    </source>
</evidence>
<dbReference type="Proteomes" id="UP000009885">
    <property type="component" value="Unassembled WGS sequence"/>
</dbReference>
<evidence type="ECO:0000256" key="1">
    <source>
        <dbReference type="SAM" id="Phobius"/>
    </source>
</evidence>
<proteinExistence type="predicted"/>
<dbReference type="AlphaFoldDB" id="K9AGU0"/>
<dbReference type="RefSeq" id="WP_009385246.1">
    <property type="nucleotide sequence ID" value="NZ_AMSQ01000033.1"/>
</dbReference>
<dbReference type="STRING" id="1229783.C273_11421"/>
<dbReference type="OrthoDB" id="2836052at2"/>
<dbReference type="PATRIC" id="fig|1229783.3.peg.2260"/>
<feature type="transmembrane region" description="Helical" evidence="1">
    <location>
        <begin position="20"/>
        <end position="39"/>
    </location>
</feature>
<evidence type="ECO:0008006" key="4">
    <source>
        <dbReference type="Google" id="ProtNLM"/>
    </source>
</evidence>
<accession>K9AGU0</accession>
<feature type="transmembrane region" description="Helical" evidence="1">
    <location>
        <begin position="216"/>
        <end position="234"/>
    </location>
</feature>
<dbReference type="EMBL" id="AMSQ01000033">
    <property type="protein sequence ID" value="EKU45306.1"/>
    <property type="molecule type" value="Genomic_DNA"/>
</dbReference>
<keyword evidence="1" id="KW-0812">Transmembrane</keyword>
<protein>
    <recommendedName>
        <fullName evidence="4">ABC transporter permease</fullName>
    </recommendedName>
</protein>
<feature type="transmembrane region" description="Helical" evidence="1">
    <location>
        <begin position="51"/>
        <end position="72"/>
    </location>
</feature>
<keyword evidence="3" id="KW-1185">Reference proteome</keyword>
<evidence type="ECO:0000313" key="3">
    <source>
        <dbReference type="Proteomes" id="UP000009885"/>
    </source>
</evidence>
<keyword evidence="1" id="KW-1133">Transmembrane helix</keyword>
<organism evidence="2 3">
    <name type="scientific">Staphylococcus massiliensis S46</name>
    <dbReference type="NCBI Taxonomy" id="1229783"/>
    <lineage>
        <taxon>Bacteria</taxon>
        <taxon>Bacillati</taxon>
        <taxon>Bacillota</taxon>
        <taxon>Bacilli</taxon>
        <taxon>Bacillales</taxon>
        <taxon>Staphylococcaceae</taxon>
        <taxon>Staphylococcus</taxon>
    </lineage>
</organism>
<comment type="caution">
    <text evidence="2">The sequence shown here is derived from an EMBL/GenBank/DDBJ whole genome shotgun (WGS) entry which is preliminary data.</text>
</comment>
<reference evidence="2 3" key="1">
    <citation type="journal article" date="2013" name="Genome Announc.">
        <title>Genome Sequence of Staphylococcus massiliensis Strain S46, Isolated from the Surface of Healthy Human Skin.</title>
        <authorList>
            <person name="Srivastav R."/>
            <person name="Singh A."/>
            <person name="Jangir P.K."/>
            <person name="Kumari C."/>
            <person name="Muduli S."/>
            <person name="Sharma R."/>
        </authorList>
    </citation>
    <scope>NUCLEOTIDE SEQUENCE [LARGE SCALE GENOMIC DNA]</scope>
    <source>
        <strain evidence="2 3">S46</strain>
    </source>
</reference>